<accession>A0AAV4WWU5</accession>
<name>A0AAV4WWU5_9ARAC</name>
<reference evidence="1 2" key="1">
    <citation type="submission" date="2021-06" db="EMBL/GenBank/DDBJ databases">
        <title>Caerostris darwini draft genome.</title>
        <authorList>
            <person name="Kono N."/>
            <person name="Arakawa K."/>
        </authorList>
    </citation>
    <scope>NUCLEOTIDE SEQUENCE [LARGE SCALE GENOMIC DNA]</scope>
</reference>
<comment type="caution">
    <text evidence="1">The sequence shown here is derived from an EMBL/GenBank/DDBJ whole genome shotgun (WGS) entry which is preliminary data.</text>
</comment>
<evidence type="ECO:0000313" key="1">
    <source>
        <dbReference type="EMBL" id="GIY86957.1"/>
    </source>
</evidence>
<organism evidence="1 2">
    <name type="scientific">Caerostris darwini</name>
    <dbReference type="NCBI Taxonomy" id="1538125"/>
    <lineage>
        <taxon>Eukaryota</taxon>
        <taxon>Metazoa</taxon>
        <taxon>Ecdysozoa</taxon>
        <taxon>Arthropoda</taxon>
        <taxon>Chelicerata</taxon>
        <taxon>Arachnida</taxon>
        <taxon>Araneae</taxon>
        <taxon>Araneomorphae</taxon>
        <taxon>Entelegynae</taxon>
        <taxon>Araneoidea</taxon>
        <taxon>Araneidae</taxon>
        <taxon>Caerostris</taxon>
    </lineage>
</organism>
<sequence length="106" mass="12074">MSFEKPEIAAMPNKEMCSCRDNSYEYVRSRPDGRGVGWMDTGRAVVSALCNTATVIRNGWPPFLSGHQNIWHFFAQISESILLVRNLSFASFVFFLPRQPDSEKNI</sequence>
<protein>
    <submittedName>
        <fullName evidence="1">Uncharacterized protein</fullName>
    </submittedName>
</protein>
<gene>
    <name evidence="1" type="ORF">CDAR_289971</name>
</gene>
<dbReference type="Proteomes" id="UP001054837">
    <property type="component" value="Unassembled WGS sequence"/>
</dbReference>
<evidence type="ECO:0000313" key="2">
    <source>
        <dbReference type="Proteomes" id="UP001054837"/>
    </source>
</evidence>
<dbReference type="AlphaFoldDB" id="A0AAV4WWU5"/>
<proteinExistence type="predicted"/>
<dbReference type="EMBL" id="BPLQ01015260">
    <property type="protein sequence ID" value="GIY86957.1"/>
    <property type="molecule type" value="Genomic_DNA"/>
</dbReference>
<keyword evidence="2" id="KW-1185">Reference proteome</keyword>